<proteinExistence type="predicted"/>
<organism evidence="3 4">
    <name type="scientific">Ornithinibacillus salinisoli</name>
    <dbReference type="NCBI Taxonomy" id="1848459"/>
    <lineage>
        <taxon>Bacteria</taxon>
        <taxon>Bacillati</taxon>
        <taxon>Bacillota</taxon>
        <taxon>Bacilli</taxon>
        <taxon>Bacillales</taxon>
        <taxon>Bacillaceae</taxon>
        <taxon>Ornithinibacillus</taxon>
    </lineage>
</organism>
<keyword evidence="1" id="KW-0812">Transmembrane</keyword>
<feature type="transmembrane region" description="Helical" evidence="1">
    <location>
        <begin position="21"/>
        <end position="42"/>
    </location>
</feature>
<dbReference type="Pfam" id="PF07811">
    <property type="entry name" value="TadE"/>
    <property type="match status" value="1"/>
</dbReference>
<evidence type="ECO:0000259" key="2">
    <source>
        <dbReference type="Pfam" id="PF07811"/>
    </source>
</evidence>
<evidence type="ECO:0000256" key="1">
    <source>
        <dbReference type="SAM" id="Phobius"/>
    </source>
</evidence>
<gene>
    <name evidence="3" type="ORF">ACFSJF_17945</name>
</gene>
<dbReference type="EMBL" id="JBHUHQ010000021">
    <property type="protein sequence ID" value="MFD2046160.1"/>
    <property type="molecule type" value="Genomic_DNA"/>
</dbReference>
<dbReference type="InterPro" id="IPR012495">
    <property type="entry name" value="TadE-like_dom"/>
</dbReference>
<sequence length="203" mass="23077">MRKLMKQFRMDNQGSFTLEATLIFPILLILVLLFVFFSLVIYEKVTLQYKANQIATRMAHTWSSSTMNIETGELNESDYVINNGDGLYWRITSNNGFNKFGLNLSDNGVVSKKKDRVGQYAANVTFDNGLFVQEIVVSLDKNLALPSVIADILGVNKVGATAKHPVVDQTEVIRNTDFMIYGFQKFTEYAAQYIPFFNREDEN</sequence>
<accession>A0ABW4W5N0</accession>
<dbReference type="RefSeq" id="WP_377556892.1">
    <property type="nucleotide sequence ID" value="NZ_JBHUHQ010000021.1"/>
</dbReference>
<keyword evidence="1" id="KW-1133">Transmembrane helix</keyword>
<feature type="domain" description="TadE-like" evidence="2">
    <location>
        <begin position="14"/>
        <end position="54"/>
    </location>
</feature>
<evidence type="ECO:0000313" key="4">
    <source>
        <dbReference type="Proteomes" id="UP001597383"/>
    </source>
</evidence>
<evidence type="ECO:0000313" key="3">
    <source>
        <dbReference type="EMBL" id="MFD2046160.1"/>
    </source>
</evidence>
<comment type="caution">
    <text evidence="3">The sequence shown here is derived from an EMBL/GenBank/DDBJ whole genome shotgun (WGS) entry which is preliminary data.</text>
</comment>
<protein>
    <submittedName>
        <fullName evidence="3">TadE/TadG family type IV pilus assembly protein</fullName>
    </submittedName>
</protein>
<dbReference type="Proteomes" id="UP001597383">
    <property type="component" value="Unassembled WGS sequence"/>
</dbReference>
<keyword evidence="1" id="KW-0472">Membrane</keyword>
<keyword evidence="4" id="KW-1185">Reference proteome</keyword>
<name>A0ABW4W5N0_9BACI</name>
<reference evidence="4" key="1">
    <citation type="journal article" date="2019" name="Int. J. Syst. Evol. Microbiol.">
        <title>The Global Catalogue of Microorganisms (GCM) 10K type strain sequencing project: providing services to taxonomists for standard genome sequencing and annotation.</title>
        <authorList>
            <consortium name="The Broad Institute Genomics Platform"/>
            <consortium name="The Broad Institute Genome Sequencing Center for Infectious Disease"/>
            <person name="Wu L."/>
            <person name="Ma J."/>
        </authorList>
    </citation>
    <scope>NUCLEOTIDE SEQUENCE [LARGE SCALE GENOMIC DNA]</scope>
    <source>
        <strain evidence="4">R28</strain>
    </source>
</reference>